<organism evidence="2 3">
    <name type="scientific">Rhodopirellula bahusiensis</name>
    <dbReference type="NCBI Taxonomy" id="2014065"/>
    <lineage>
        <taxon>Bacteria</taxon>
        <taxon>Pseudomonadati</taxon>
        <taxon>Planctomycetota</taxon>
        <taxon>Planctomycetia</taxon>
        <taxon>Pirellulales</taxon>
        <taxon>Pirellulaceae</taxon>
        <taxon>Rhodopirellula</taxon>
    </lineage>
</organism>
<dbReference type="EMBL" id="NIZW01000042">
    <property type="protein sequence ID" value="PHQ31688.1"/>
    <property type="molecule type" value="Genomic_DNA"/>
</dbReference>
<evidence type="ECO:0000313" key="2">
    <source>
        <dbReference type="EMBL" id="PHQ31688.1"/>
    </source>
</evidence>
<comment type="caution">
    <text evidence="2">The sequence shown here is derived from an EMBL/GenBank/DDBJ whole genome shotgun (WGS) entry which is preliminary data.</text>
</comment>
<reference evidence="2 3" key="1">
    <citation type="submission" date="2017-06" db="EMBL/GenBank/DDBJ databases">
        <title>Description of Rhodopirellula bahusiensis sp. nov.</title>
        <authorList>
            <person name="Kizina J."/>
            <person name="Harder J."/>
        </authorList>
    </citation>
    <scope>NUCLEOTIDE SEQUENCE [LARGE SCALE GENOMIC DNA]</scope>
    <source>
        <strain evidence="2 3">SWK21</strain>
    </source>
</reference>
<dbReference type="Proteomes" id="UP000225740">
    <property type="component" value="Unassembled WGS sequence"/>
</dbReference>
<evidence type="ECO:0000313" key="3">
    <source>
        <dbReference type="Proteomes" id="UP000225740"/>
    </source>
</evidence>
<name>A0A2G1VY32_9BACT</name>
<evidence type="ECO:0000256" key="1">
    <source>
        <dbReference type="SAM" id="MobiDB-lite"/>
    </source>
</evidence>
<keyword evidence="3" id="KW-1185">Reference proteome</keyword>
<sequence>MLRGYCKHFGVDWRCAAIDPEYLTQRETAEATEIRRRKERKQQRELKESARWHPYTDQVSAFLVGDFAALHDLQQREARIDLEFMPSCRERDASGLKLDEQWFA</sequence>
<gene>
    <name evidence="2" type="ORF">CEE69_29860</name>
</gene>
<proteinExistence type="predicted"/>
<protein>
    <submittedName>
        <fullName evidence="2">Uncharacterized protein</fullName>
    </submittedName>
</protein>
<feature type="region of interest" description="Disordered" evidence="1">
    <location>
        <begin position="29"/>
        <end position="49"/>
    </location>
</feature>
<accession>A0A2G1VY32</accession>
<dbReference type="AlphaFoldDB" id="A0A2G1VY32"/>